<dbReference type="OMA" id="HRIREFR"/>
<dbReference type="KEGG" id="ela:UCREL1_5583"/>
<dbReference type="Proteomes" id="UP000012174">
    <property type="component" value="Unassembled WGS sequence"/>
</dbReference>
<dbReference type="STRING" id="1287681.M7TBZ3"/>
<accession>M7TBZ3</accession>
<evidence type="ECO:0000313" key="1">
    <source>
        <dbReference type="EMBL" id="EMR67416.1"/>
    </source>
</evidence>
<dbReference type="HOGENOM" id="CLU_918799_0_0_1"/>
<sequence length="286" mass="31986">MRVDELVSMGGVAPPPLESPLTSEKLNEVRDLYEQVYAVGLEAFFETKWYMGSQGLHALASNTGGVNETVAGFLQSMAKTDANDVAGMQYSANLEFRVVWDLACLVKASEAKVNGGDTLPAPDDGSEAQNRVAVFEVLLSGEFLDHNPLMRVPSQGDYHRIREFRFWYYLAEFLRIKDQPNVDMTLQREHILGLVRELLDGRENRDVLYSFAVIRTLSPKFPPDFESTLSPHLDELDPKSKLAVARKFIQDESQVTGGTTNVVRRFSEIAVRAFILPGGNIQRMQG</sequence>
<proteinExistence type="predicted"/>
<dbReference type="EMBL" id="KB706437">
    <property type="protein sequence ID" value="EMR67416.1"/>
    <property type="molecule type" value="Genomic_DNA"/>
</dbReference>
<keyword evidence="2" id="KW-1185">Reference proteome</keyword>
<dbReference type="OrthoDB" id="5375558at2759"/>
<protein>
    <submittedName>
        <fullName evidence="1">Putative negative acting factor protein</fullName>
    </submittedName>
</protein>
<name>M7TBZ3_EUTLA</name>
<reference evidence="2" key="1">
    <citation type="journal article" date="2013" name="Genome Announc.">
        <title>Draft genome sequence of the grapevine dieback fungus Eutypa lata UCR-EL1.</title>
        <authorList>
            <person name="Blanco-Ulate B."/>
            <person name="Rolshausen P.E."/>
            <person name="Cantu D."/>
        </authorList>
    </citation>
    <scope>NUCLEOTIDE SEQUENCE [LARGE SCALE GENOMIC DNA]</scope>
    <source>
        <strain evidence="2">UCR-EL1</strain>
    </source>
</reference>
<dbReference type="AlphaFoldDB" id="M7TBZ3"/>
<dbReference type="eggNOG" id="ENOG502S9F6">
    <property type="taxonomic scope" value="Eukaryota"/>
</dbReference>
<organism evidence="1 2">
    <name type="scientific">Eutypa lata (strain UCR-EL1)</name>
    <name type="common">Grapevine dieback disease fungus</name>
    <name type="synonym">Eutypa armeniacae</name>
    <dbReference type="NCBI Taxonomy" id="1287681"/>
    <lineage>
        <taxon>Eukaryota</taxon>
        <taxon>Fungi</taxon>
        <taxon>Dikarya</taxon>
        <taxon>Ascomycota</taxon>
        <taxon>Pezizomycotina</taxon>
        <taxon>Sordariomycetes</taxon>
        <taxon>Xylariomycetidae</taxon>
        <taxon>Xylariales</taxon>
        <taxon>Diatrypaceae</taxon>
        <taxon>Eutypa</taxon>
    </lineage>
</organism>
<evidence type="ECO:0000313" key="2">
    <source>
        <dbReference type="Proteomes" id="UP000012174"/>
    </source>
</evidence>
<gene>
    <name evidence="1" type="ORF">UCREL1_5583</name>
</gene>